<dbReference type="GO" id="GO:0101006">
    <property type="term" value="F:protein histidine phosphatase activity"/>
    <property type="evidence" value="ECO:0007669"/>
    <property type="project" value="InterPro"/>
</dbReference>
<dbReference type="InterPro" id="IPR013078">
    <property type="entry name" value="His_Pase_superF_clade-1"/>
</dbReference>
<dbReference type="NCBIfam" id="TIGR00249">
    <property type="entry name" value="sixA"/>
    <property type="match status" value="1"/>
</dbReference>
<dbReference type="RefSeq" id="WP_322879369.1">
    <property type="nucleotide sequence ID" value="NZ_JAVMIP010000022.1"/>
</dbReference>
<protein>
    <submittedName>
        <fullName evidence="1">Phosphohistidine phosphatase SixA</fullName>
    </submittedName>
</protein>
<gene>
    <name evidence="1" type="primary">sixA</name>
    <name evidence="1" type="ORF">RIF25_15250</name>
</gene>
<dbReference type="AlphaFoldDB" id="A0AAE4FVQ2"/>
<keyword evidence="2" id="KW-1185">Reference proteome</keyword>
<dbReference type="SMART" id="SM00855">
    <property type="entry name" value="PGAM"/>
    <property type="match status" value="1"/>
</dbReference>
<sequence>MAELPLYLIRHGIAIDRELFPGSDAERYLTNQGEKKTQQIAERLVDLGVSCDLILSSPLVRAKQTSDIFLNAGLADEVQINEALAPGGRFGDWLQWLDQWHSQARMGLALVGHEPDLSQWAELLVWGSSWGGLEMKKAGVIGLHLPLGDPVGQSRLFWLTPPRFMLSKIPKI</sequence>
<dbReference type="Pfam" id="PF00300">
    <property type="entry name" value="His_Phos_1"/>
    <property type="match status" value="1"/>
</dbReference>
<comment type="caution">
    <text evidence="1">The sequence shown here is derived from an EMBL/GenBank/DDBJ whole genome shotgun (WGS) entry which is preliminary data.</text>
</comment>
<accession>A0AAE4FVQ2</accession>
<dbReference type="Proteomes" id="UP001268256">
    <property type="component" value="Unassembled WGS sequence"/>
</dbReference>
<dbReference type="CDD" id="cd07067">
    <property type="entry name" value="HP_PGM_like"/>
    <property type="match status" value="1"/>
</dbReference>
<evidence type="ECO:0000313" key="2">
    <source>
        <dbReference type="Proteomes" id="UP001268256"/>
    </source>
</evidence>
<dbReference type="Gene3D" id="3.40.50.1240">
    <property type="entry name" value="Phosphoglycerate mutase-like"/>
    <property type="match status" value="1"/>
</dbReference>
<dbReference type="InterPro" id="IPR004449">
    <property type="entry name" value="SixA"/>
</dbReference>
<proteinExistence type="predicted"/>
<organism evidence="1 2">
    <name type="scientific">Pseudocalidococcus azoricus BACA0444</name>
    <dbReference type="NCBI Taxonomy" id="2918990"/>
    <lineage>
        <taxon>Bacteria</taxon>
        <taxon>Bacillati</taxon>
        <taxon>Cyanobacteriota</taxon>
        <taxon>Cyanophyceae</taxon>
        <taxon>Acaryochloridales</taxon>
        <taxon>Thermosynechococcaceae</taxon>
        <taxon>Pseudocalidococcus</taxon>
        <taxon>Pseudocalidococcus azoricus</taxon>
    </lineage>
</organism>
<dbReference type="InterPro" id="IPR029033">
    <property type="entry name" value="His_PPase_superfam"/>
</dbReference>
<evidence type="ECO:0000313" key="1">
    <source>
        <dbReference type="EMBL" id="MDS3862157.1"/>
    </source>
</evidence>
<name>A0AAE4FVQ2_9CYAN</name>
<dbReference type="EMBL" id="JAVMIP010000022">
    <property type="protein sequence ID" value="MDS3862157.1"/>
    <property type="molecule type" value="Genomic_DNA"/>
</dbReference>
<dbReference type="SUPFAM" id="SSF53254">
    <property type="entry name" value="Phosphoglycerate mutase-like"/>
    <property type="match status" value="1"/>
</dbReference>
<reference evidence="2" key="1">
    <citation type="submission" date="2023-07" db="EMBL/GenBank/DDBJ databases">
        <authorList>
            <person name="Luz R."/>
            <person name="Cordeiro R."/>
            <person name="Fonseca A."/>
            <person name="Goncalves V."/>
        </authorList>
    </citation>
    <scope>NUCLEOTIDE SEQUENCE [LARGE SCALE GENOMIC DNA]</scope>
    <source>
        <strain evidence="2">BACA0444</strain>
    </source>
</reference>
<dbReference type="GO" id="GO:0005737">
    <property type="term" value="C:cytoplasm"/>
    <property type="evidence" value="ECO:0007669"/>
    <property type="project" value="InterPro"/>
</dbReference>